<dbReference type="NCBIfam" id="TIGR03696">
    <property type="entry name" value="Rhs_assc_core"/>
    <property type="match status" value="1"/>
</dbReference>
<dbReference type="OrthoDB" id="8614083at2"/>
<name>A0A5J6PS60_9NEIS</name>
<dbReference type="AlphaFoldDB" id="A0A5J6PS60"/>
<dbReference type="PRINTS" id="PR00394">
    <property type="entry name" value="RHSPROTEIN"/>
</dbReference>
<dbReference type="Proteomes" id="UP000325713">
    <property type="component" value="Chromosome"/>
</dbReference>
<accession>A0A5J6PS60</accession>
<dbReference type="InterPro" id="IPR022385">
    <property type="entry name" value="Rhs_assc_core"/>
</dbReference>
<reference evidence="1 2" key="1">
    <citation type="submission" date="2018-08" db="EMBL/GenBank/DDBJ databases">
        <title>Neisseria zalophi ATCC BAA-2455 complete genome.</title>
        <authorList>
            <person name="Veseli I.A."/>
            <person name="Buttler R."/>
            <person name="Mascarenhas dos Santos A.C."/>
            <person name="Pombert J.-F."/>
        </authorList>
    </citation>
    <scope>NUCLEOTIDE SEQUENCE [LARGE SCALE GENOMIC DNA]</scope>
    <source>
        <strain evidence="1 2">ATCC BAA-2455</strain>
    </source>
</reference>
<dbReference type="PANTHER" id="PTHR32305:SF15">
    <property type="entry name" value="PROTEIN RHSA-RELATED"/>
    <property type="match status" value="1"/>
</dbReference>
<gene>
    <name evidence="1" type="ORF">D0T92_01390</name>
</gene>
<proteinExistence type="predicted"/>
<organism evidence="1 2">
    <name type="scientific">Neisseria zalophi</name>
    <dbReference type="NCBI Taxonomy" id="640030"/>
    <lineage>
        <taxon>Bacteria</taxon>
        <taxon>Pseudomonadati</taxon>
        <taxon>Pseudomonadota</taxon>
        <taxon>Betaproteobacteria</taxon>
        <taxon>Neisseriales</taxon>
        <taxon>Neisseriaceae</taxon>
        <taxon>Neisseria</taxon>
    </lineage>
</organism>
<evidence type="ECO:0000313" key="1">
    <source>
        <dbReference type="EMBL" id="QEY25325.1"/>
    </source>
</evidence>
<keyword evidence="2" id="KW-1185">Reference proteome</keyword>
<dbReference type="InterPro" id="IPR050708">
    <property type="entry name" value="T6SS_VgrG/RHS"/>
</dbReference>
<sequence>MSPLDGNLLWFGKYKGWGKLEEETNIANAHQPFRLQNQYCDTEIGLHYNFFRYYEPECGRFVNQDPIGLDGGRNFYTFSANSQMWTDPLGLEGESLLQKIDKWVTGVNIETTAALGFGVNGGLEYAGEGKFICNIALTAGAVAEIGAGRSIPLTGKRDDGFYSEICGTAKFLGSVGACASSTLKRHQKLYTSAKVGVGLGGGLTYYQAFFSYKEKPITKLLTIYHGNLI</sequence>
<dbReference type="KEGG" id="nzl:D0T92_01390"/>
<dbReference type="Gene3D" id="2.180.10.10">
    <property type="entry name" value="RHS repeat-associated core"/>
    <property type="match status" value="1"/>
</dbReference>
<protein>
    <submittedName>
        <fullName evidence="1">RHS repeat-associated core domain-containing protein</fullName>
    </submittedName>
</protein>
<evidence type="ECO:0000313" key="2">
    <source>
        <dbReference type="Proteomes" id="UP000325713"/>
    </source>
</evidence>
<dbReference type="PANTHER" id="PTHR32305">
    <property type="match status" value="1"/>
</dbReference>
<dbReference type="EMBL" id="CP031700">
    <property type="protein sequence ID" value="QEY25325.1"/>
    <property type="molecule type" value="Genomic_DNA"/>
</dbReference>